<dbReference type="RefSeq" id="WP_138079042.1">
    <property type="nucleotide sequence ID" value="NZ_CP040004.1"/>
</dbReference>
<accession>A0A4P9A393</accession>
<dbReference type="EMBL" id="CP040004">
    <property type="protein sequence ID" value="QCT42265.1"/>
    <property type="molecule type" value="Genomic_DNA"/>
</dbReference>
<sequence>MRDKLLALTDFLVKKKDAEGLRLLREVTFDLFCSEFEVENLSLIELNDYISDALTEMNRGTSSEEILALPIRKLIDDF</sequence>
<dbReference type="Proteomes" id="UP000310639">
    <property type="component" value="Chromosome"/>
</dbReference>
<name>A0A4P9A393_9BACT</name>
<evidence type="ECO:0000313" key="2">
    <source>
        <dbReference type="Proteomes" id="UP000310639"/>
    </source>
</evidence>
<dbReference type="KEGG" id="nft:FBF37_02155"/>
<organism evidence="1 2">
    <name type="scientific">Candidatus Nanosynbacter featherlites</name>
    <dbReference type="NCBI Taxonomy" id="2572088"/>
    <lineage>
        <taxon>Bacteria</taxon>
        <taxon>Candidatus Saccharimonadota</taxon>
        <taxon>Candidatus Saccharimonadia</taxon>
        <taxon>Candidatus Nanosynbacterales</taxon>
        <taxon>Candidatus Nanosynbacteraceae</taxon>
        <taxon>Candidatus Nanosynbacter</taxon>
    </lineage>
</organism>
<keyword evidence="2" id="KW-1185">Reference proteome</keyword>
<evidence type="ECO:0000313" key="1">
    <source>
        <dbReference type="EMBL" id="QCT42265.1"/>
    </source>
</evidence>
<proteinExistence type="predicted"/>
<gene>
    <name evidence="1" type="ORF">FBF37_02155</name>
</gene>
<reference evidence="1 2" key="1">
    <citation type="submission" date="2019-04" db="EMBL/GenBank/DDBJ databases">
        <title>Saccharibacteria TM7 genomes.</title>
        <authorList>
            <person name="Bor B."/>
            <person name="He X."/>
            <person name="Chen T."/>
            <person name="Dewhirst F.E."/>
        </authorList>
    </citation>
    <scope>NUCLEOTIDE SEQUENCE [LARGE SCALE GENOMIC DNA]</scope>
    <source>
        <strain evidence="1 2">BB001</strain>
    </source>
</reference>
<dbReference type="AlphaFoldDB" id="A0A4P9A393"/>
<protein>
    <submittedName>
        <fullName evidence="1">Uncharacterized protein</fullName>
    </submittedName>
</protein>